<dbReference type="InterPro" id="IPR051909">
    <property type="entry name" value="MFP_Cation_Efflux"/>
</dbReference>
<dbReference type="InterPro" id="IPR058792">
    <property type="entry name" value="Beta-barrel_RND_2"/>
</dbReference>
<keyword evidence="2" id="KW-0732">Signal</keyword>
<reference evidence="4 5" key="1">
    <citation type="submission" date="2019-08" db="EMBL/GenBank/DDBJ databases">
        <title>Complete genome sequence of Arcobacter acticola.</title>
        <authorList>
            <person name="Miller W."/>
        </authorList>
    </citation>
    <scope>NUCLEOTIDE SEQUENCE [LARGE SCALE GENOMIC DNA]</scope>
    <source>
        <strain evidence="4 5">KCTC 52212</strain>
    </source>
</reference>
<dbReference type="AlphaFoldDB" id="A0A6M8EFJ2"/>
<dbReference type="GO" id="GO:0046914">
    <property type="term" value="F:transition metal ion binding"/>
    <property type="evidence" value="ECO:0007669"/>
    <property type="project" value="TreeGrafter"/>
</dbReference>
<feature type="signal peptide" evidence="2">
    <location>
        <begin position="1"/>
        <end position="21"/>
    </location>
</feature>
<dbReference type="PANTHER" id="PTHR30097:SF15">
    <property type="entry name" value="CATION EFFLUX SYSTEM PROTEIN CUSB"/>
    <property type="match status" value="1"/>
</dbReference>
<organism evidence="4 5">
    <name type="scientific">Arcobacter acticola</name>
    <dbReference type="NCBI Taxonomy" id="1849015"/>
    <lineage>
        <taxon>Bacteria</taxon>
        <taxon>Pseudomonadati</taxon>
        <taxon>Campylobacterota</taxon>
        <taxon>Epsilonproteobacteria</taxon>
        <taxon>Campylobacterales</taxon>
        <taxon>Arcobacteraceae</taxon>
        <taxon>Arcobacter</taxon>
    </lineage>
</organism>
<dbReference type="GO" id="GO:0030288">
    <property type="term" value="C:outer membrane-bounded periplasmic space"/>
    <property type="evidence" value="ECO:0007669"/>
    <property type="project" value="TreeGrafter"/>
</dbReference>
<dbReference type="RefSeq" id="WP_172124030.1">
    <property type="nucleotide sequence ID" value="NZ_CP042652.1"/>
</dbReference>
<dbReference type="Gene3D" id="2.40.30.170">
    <property type="match status" value="1"/>
</dbReference>
<keyword evidence="5" id="KW-1185">Reference proteome</keyword>
<feature type="domain" description="CusB-like beta-barrel" evidence="3">
    <location>
        <begin position="179"/>
        <end position="253"/>
    </location>
</feature>
<name>A0A6M8EFJ2_9BACT</name>
<protein>
    <submittedName>
        <fullName evidence="4">Putative copper/silver efflux system, membrane fusion protein CusB</fullName>
    </submittedName>
</protein>
<dbReference type="GO" id="GO:0015679">
    <property type="term" value="P:plasma membrane copper ion transport"/>
    <property type="evidence" value="ECO:0007669"/>
    <property type="project" value="TreeGrafter"/>
</dbReference>
<gene>
    <name evidence="4" type="ORF">AACT_0144</name>
</gene>
<dbReference type="EMBL" id="CP042652">
    <property type="protein sequence ID" value="QKE27378.1"/>
    <property type="molecule type" value="Genomic_DNA"/>
</dbReference>
<dbReference type="Gene3D" id="2.40.420.20">
    <property type="match status" value="1"/>
</dbReference>
<dbReference type="GO" id="GO:0060003">
    <property type="term" value="P:copper ion export"/>
    <property type="evidence" value="ECO:0007669"/>
    <property type="project" value="TreeGrafter"/>
</dbReference>
<evidence type="ECO:0000256" key="1">
    <source>
        <dbReference type="ARBA" id="ARBA00022448"/>
    </source>
</evidence>
<accession>A0A6M8EFJ2</accession>
<dbReference type="PANTHER" id="PTHR30097">
    <property type="entry name" value="CATION EFFLUX SYSTEM PROTEIN CUSB"/>
    <property type="match status" value="1"/>
</dbReference>
<dbReference type="Pfam" id="PF25954">
    <property type="entry name" value="Beta-barrel_RND_2"/>
    <property type="match status" value="1"/>
</dbReference>
<dbReference type="KEGG" id="paco:AACT_0144"/>
<evidence type="ECO:0000259" key="3">
    <source>
        <dbReference type="Pfam" id="PF25954"/>
    </source>
</evidence>
<evidence type="ECO:0000313" key="5">
    <source>
        <dbReference type="Proteomes" id="UP000503483"/>
    </source>
</evidence>
<proteinExistence type="predicted"/>
<dbReference type="SUPFAM" id="SSF111369">
    <property type="entry name" value="HlyD-like secretion proteins"/>
    <property type="match status" value="1"/>
</dbReference>
<evidence type="ECO:0000256" key="2">
    <source>
        <dbReference type="SAM" id="SignalP"/>
    </source>
</evidence>
<sequence length="337" mass="37947">MIKSIKIILLSTLLLGSALNAEIIEAKQLFNKKIVKVKKEELAQTKSFYGITKIDESSLFDIVSRFDGYITKLNANKTYMSIKKGEPLYSIYSDDILSIQSELQIANDFNKNIYNSTLKRLDNFAISKSEQQKIKNAKVNENGIVVTSPVNGILLEKKINNSSAVKKGTTLLQLASLDKIWFISSIYQSDLSYVKKGMEAQISIDGLHSSIKSTIDFIYPTFDEKTKTVDVRFILDNTNNELVPSMFGKIDLTVNKSLVLTLPKTAVLKKADSFYVFKPTSDREFEPIKINAKRVSSNKYEILGGLKENDEVINNALFLLDSDAITNALYESDNEDW</sequence>
<evidence type="ECO:0000313" key="4">
    <source>
        <dbReference type="EMBL" id="QKE27378.1"/>
    </source>
</evidence>
<dbReference type="Proteomes" id="UP000503483">
    <property type="component" value="Chromosome"/>
</dbReference>
<keyword evidence="1" id="KW-0813">Transport</keyword>
<feature type="chain" id="PRO_5026948456" evidence="2">
    <location>
        <begin position="22"/>
        <end position="337"/>
    </location>
</feature>